<evidence type="ECO:0000313" key="2">
    <source>
        <dbReference type="EMBL" id="KAJ5183824.1"/>
    </source>
</evidence>
<keyword evidence="1" id="KW-0472">Membrane</keyword>
<feature type="transmembrane region" description="Helical" evidence="1">
    <location>
        <begin position="71"/>
        <end position="95"/>
    </location>
</feature>
<feature type="transmembrane region" description="Helical" evidence="1">
    <location>
        <begin position="115"/>
        <end position="138"/>
    </location>
</feature>
<reference evidence="2" key="1">
    <citation type="submission" date="2022-11" db="EMBL/GenBank/DDBJ databases">
        <authorList>
            <person name="Petersen C."/>
        </authorList>
    </citation>
    <scope>NUCLEOTIDE SEQUENCE</scope>
    <source>
        <strain evidence="2">IBT 21917</strain>
    </source>
</reference>
<accession>A0A9W9IRL8</accession>
<feature type="transmembrane region" description="Helical" evidence="1">
    <location>
        <begin position="18"/>
        <end position="36"/>
    </location>
</feature>
<dbReference type="AlphaFoldDB" id="A0A9W9IRL8"/>
<evidence type="ECO:0000313" key="3">
    <source>
        <dbReference type="Proteomes" id="UP001146351"/>
    </source>
</evidence>
<dbReference type="EMBL" id="JAPQKO010000001">
    <property type="protein sequence ID" value="KAJ5183824.1"/>
    <property type="molecule type" value="Genomic_DNA"/>
</dbReference>
<keyword evidence="1" id="KW-1133">Transmembrane helix</keyword>
<gene>
    <name evidence="2" type="ORF">N7492_001440</name>
</gene>
<name>A0A9W9IRL8_9EURO</name>
<feature type="transmembrane region" description="Helical" evidence="1">
    <location>
        <begin position="42"/>
        <end position="64"/>
    </location>
</feature>
<dbReference type="Proteomes" id="UP001146351">
    <property type="component" value="Unassembled WGS sequence"/>
</dbReference>
<proteinExistence type="predicted"/>
<reference evidence="2" key="2">
    <citation type="journal article" date="2023" name="IMA Fungus">
        <title>Comparative genomic study of the Penicillium genus elucidates a diverse pangenome and 15 lateral gene transfer events.</title>
        <authorList>
            <person name="Petersen C."/>
            <person name="Sorensen T."/>
            <person name="Nielsen M.R."/>
            <person name="Sondergaard T.E."/>
            <person name="Sorensen J.L."/>
            <person name="Fitzpatrick D.A."/>
            <person name="Frisvad J.C."/>
            <person name="Nielsen K.L."/>
        </authorList>
    </citation>
    <scope>NUCLEOTIDE SEQUENCE</scope>
    <source>
        <strain evidence="2">IBT 21917</strain>
    </source>
</reference>
<keyword evidence="3" id="KW-1185">Reference proteome</keyword>
<evidence type="ECO:0000256" key="1">
    <source>
        <dbReference type="SAM" id="Phobius"/>
    </source>
</evidence>
<sequence length="156" mass="16832">MGSIVGNQASVSRPALKIASLVSAIATIISAAAGNANADREWVTYIIFGVSGLLSLILAIALFTKHRPHPGFLLALDLVCTIVMWLFGISGAIVIGYGESFFTHDELLKRGGAMAAWMIITGFLHFVAFILDCVDVYLRRTRPVVTKDPEGMMADY</sequence>
<keyword evidence="1" id="KW-0812">Transmembrane</keyword>
<organism evidence="2 3">
    <name type="scientific">Penicillium capsulatum</name>
    <dbReference type="NCBI Taxonomy" id="69766"/>
    <lineage>
        <taxon>Eukaryota</taxon>
        <taxon>Fungi</taxon>
        <taxon>Dikarya</taxon>
        <taxon>Ascomycota</taxon>
        <taxon>Pezizomycotina</taxon>
        <taxon>Eurotiomycetes</taxon>
        <taxon>Eurotiomycetidae</taxon>
        <taxon>Eurotiales</taxon>
        <taxon>Aspergillaceae</taxon>
        <taxon>Penicillium</taxon>
    </lineage>
</organism>
<comment type="caution">
    <text evidence="2">The sequence shown here is derived from an EMBL/GenBank/DDBJ whole genome shotgun (WGS) entry which is preliminary data.</text>
</comment>
<protein>
    <recommendedName>
        <fullName evidence="4">MARVEL domain-containing protein</fullName>
    </recommendedName>
</protein>
<evidence type="ECO:0008006" key="4">
    <source>
        <dbReference type="Google" id="ProtNLM"/>
    </source>
</evidence>